<keyword evidence="1" id="KW-0732">Signal</keyword>
<dbReference type="CDD" id="cd00161">
    <property type="entry name" value="beta-trefoil_Ricin-like"/>
    <property type="match status" value="1"/>
</dbReference>
<evidence type="ECO:0000313" key="3">
    <source>
        <dbReference type="EMBL" id="ROP30578.1"/>
    </source>
</evidence>
<dbReference type="PANTHER" id="PTHR44103:SF1">
    <property type="entry name" value="PROPROTEIN CONVERTASE P"/>
    <property type="match status" value="1"/>
</dbReference>
<feature type="domain" description="Ricin B lectin" evidence="2">
    <location>
        <begin position="431"/>
        <end position="513"/>
    </location>
</feature>
<proteinExistence type="predicted"/>
<feature type="signal peptide" evidence="1">
    <location>
        <begin position="1"/>
        <end position="48"/>
    </location>
</feature>
<dbReference type="Gene3D" id="2.20.25.650">
    <property type="entry name" value="Tachylectin-2-like"/>
    <property type="match status" value="1"/>
</dbReference>
<dbReference type="Gene3D" id="2.115.10.10">
    <property type="entry name" value="Tachylectin 2"/>
    <property type="match status" value="1"/>
</dbReference>
<dbReference type="GO" id="GO:0030246">
    <property type="term" value="F:carbohydrate binding"/>
    <property type="evidence" value="ECO:0007669"/>
    <property type="project" value="UniProtKB-KW"/>
</dbReference>
<protein>
    <submittedName>
        <fullName evidence="3">Ricin-type beta-trefoil lectin protein</fullName>
    </submittedName>
</protein>
<dbReference type="PANTHER" id="PTHR44103">
    <property type="entry name" value="PROPROTEIN CONVERTASE P"/>
    <property type="match status" value="1"/>
</dbReference>
<dbReference type="Proteomes" id="UP000271683">
    <property type="component" value="Unassembled WGS sequence"/>
</dbReference>
<evidence type="ECO:0000259" key="2">
    <source>
        <dbReference type="Pfam" id="PF14200"/>
    </source>
</evidence>
<name>A0A3N1GK60_9ACTN</name>
<feature type="chain" id="PRO_5018275680" evidence="1">
    <location>
        <begin position="49"/>
        <end position="789"/>
    </location>
</feature>
<dbReference type="AlphaFoldDB" id="A0A3N1GK60"/>
<accession>A0A3N1GK60</accession>
<reference evidence="3 4" key="1">
    <citation type="submission" date="2018-11" db="EMBL/GenBank/DDBJ databases">
        <title>Sequencing the genomes of 1000 actinobacteria strains.</title>
        <authorList>
            <person name="Klenk H.-P."/>
        </authorList>
    </citation>
    <scope>NUCLEOTIDE SEQUENCE [LARGE SCALE GENOMIC DNA]</scope>
    <source>
        <strain evidence="3 4">DSM 43634</strain>
    </source>
</reference>
<dbReference type="InterPro" id="IPR028994">
    <property type="entry name" value="Integrin_alpha_N"/>
</dbReference>
<sequence>MRALPLAFHIGGHTHMTASTRASTRRLLTAGLAAVTLTTVLPSAAAQAAPASPAATGVLAAAEADSSLATYEQKLAVAVKFGRGDDTALIERGDRDFVIEIWKHVKDNGDFLEVRAAAEQAYGTMSDDVNPDATSEACYEFIATGVFAAYDRDIEREKREAEAKRLSDQARAAAAASIDVVADAAMLAGTDADFARLVWTRVENDANWPKVKAAAAAAVGGTAEQQREFIAAGMAAAAKQDTDKRIADDAAKTEAEKAAALARAAKQFAANRIGLPVTEQLLSMPDRDFVVAVWNHEADGTEVQTAAISAARNLDPAAWKAFIDTGLHQAKDRDIQIALDKQEAEDRRQAKDVQARAEKVGNRNLALAARNALAGNADAVGAFVRAGQYAVRPDLPDRLQAGHTGMCLGVPGGSLKKGEHIIQWQCSSAQDQGWVFLPKADGYFEVRNSRSGQCLAIGSASKENSAHAIQWTCNGGKEQLWAPQADSTGLTRLKNNNSGKCLGILGASKTGAAHAVQEPCAAKPELGWHKRARGLVNFSAGSFNGDAHEDVIAAEVGSGKLWLYPGTAKGDAFAARMLIGNAGWNGMDKLTTGRFNRDEHDDLIAVEKSTGKLWLYPGNGRAGLGSRVEIGTGGWNGMEKLAAGRFNTDAYDDVVAVETSSDKLWLYPGTAAGGAFGARVLLGTGGWNNMDKLTMGKINRDGYEDLVTVQKSTGKLFFYVGTATGVLGARTEIGTGGWNGMSELTAGRFNADEYDDLIATENSSGKLFRYPGTAEGGKVGGRTEIGIGG</sequence>
<evidence type="ECO:0000256" key="1">
    <source>
        <dbReference type="SAM" id="SignalP"/>
    </source>
</evidence>
<dbReference type="SUPFAM" id="SSF69318">
    <property type="entry name" value="Integrin alpha N-terminal domain"/>
    <property type="match status" value="1"/>
</dbReference>
<comment type="caution">
    <text evidence="3">The sequence shown here is derived from an EMBL/GenBank/DDBJ whole genome shotgun (WGS) entry which is preliminary data.</text>
</comment>
<dbReference type="SUPFAM" id="SSF50370">
    <property type="entry name" value="Ricin B-like lectins"/>
    <property type="match status" value="1"/>
</dbReference>
<evidence type="ECO:0000313" key="4">
    <source>
        <dbReference type="Proteomes" id="UP000271683"/>
    </source>
</evidence>
<keyword evidence="3" id="KW-0430">Lectin</keyword>
<dbReference type="PROSITE" id="PS50231">
    <property type="entry name" value="RICIN_B_LECTIN"/>
    <property type="match status" value="1"/>
</dbReference>
<dbReference type="Gene3D" id="2.80.10.50">
    <property type="match status" value="1"/>
</dbReference>
<dbReference type="Pfam" id="PF14200">
    <property type="entry name" value="RicinB_lectin_2"/>
    <property type="match status" value="1"/>
</dbReference>
<dbReference type="EMBL" id="RJKL01000001">
    <property type="protein sequence ID" value="ROP30578.1"/>
    <property type="molecule type" value="Genomic_DNA"/>
</dbReference>
<gene>
    <name evidence="3" type="ORF">EDD30_3436</name>
</gene>
<dbReference type="InterPro" id="IPR000772">
    <property type="entry name" value="Ricin_B_lectin"/>
</dbReference>
<organism evidence="3 4">
    <name type="scientific">Couchioplanes caeruleus</name>
    <dbReference type="NCBI Taxonomy" id="56438"/>
    <lineage>
        <taxon>Bacteria</taxon>
        <taxon>Bacillati</taxon>
        <taxon>Actinomycetota</taxon>
        <taxon>Actinomycetes</taxon>
        <taxon>Micromonosporales</taxon>
        <taxon>Micromonosporaceae</taxon>
        <taxon>Couchioplanes</taxon>
    </lineage>
</organism>
<dbReference type="InterPro" id="IPR035992">
    <property type="entry name" value="Ricin_B-like_lectins"/>
</dbReference>